<dbReference type="PANTHER" id="PTHR24100">
    <property type="entry name" value="BUTYROPHILIN"/>
    <property type="match status" value="1"/>
</dbReference>
<feature type="domain" description="Ig-like" evidence="10">
    <location>
        <begin position="1"/>
        <end position="98"/>
    </location>
</feature>
<dbReference type="GO" id="GO:0001817">
    <property type="term" value="P:regulation of cytokine production"/>
    <property type="evidence" value="ECO:0007669"/>
    <property type="project" value="TreeGrafter"/>
</dbReference>
<evidence type="ECO:0000259" key="10">
    <source>
        <dbReference type="PROSITE" id="PS50835"/>
    </source>
</evidence>
<dbReference type="SMART" id="SM00407">
    <property type="entry name" value="IGc1"/>
    <property type="match status" value="1"/>
</dbReference>
<evidence type="ECO:0000256" key="8">
    <source>
        <dbReference type="ARBA" id="ARBA00023319"/>
    </source>
</evidence>
<evidence type="ECO:0000313" key="11">
    <source>
        <dbReference type="EMBL" id="CAK6976817.1"/>
    </source>
</evidence>
<keyword evidence="2" id="KW-0812">Transmembrane</keyword>
<reference evidence="11 12" key="1">
    <citation type="submission" date="2024-01" db="EMBL/GenBank/DDBJ databases">
        <authorList>
            <person name="Alioto T."/>
            <person name="Alioto T."/>
            <person name="Gomez Garrido J."/>
        </authorList>
    </citation>
    <scope>NUCLEOTIDE SEQUENCE [LARGE SCALE GENOMIC DNA]</scope>
</reference>
<keyword evidence="12" id="KW-1185">Reference proteome</keyword>
<proteinExistence type="inferred from homology"/>
<gene>
    <name evidence="11" type="ORF">FSCOSCO3_A020789</name>
</gene>
<dbReference type="InterPro" id="IPR053896">
    <property type="entry name" value="BTN3A2-like_Ig-C"/>
</dbReference>
<dbReference type="GO" id="GO:0005102">
    <property type="term" value="F:signaling receptor binding"/>
    <property type="evidence" value="ECO:0007669"/>
    <property type="project" value="TreeGrafter"/>
</dbReference>
<evidence type="ECO:0000256" key="6">
    <source>
        <dbReference type="ARBA" id="ARBA00023157"/>
    </source>
</evidence>
<keyword evidence="3" id="KW-0732">Signal</keyword>
<name>A0AAV1Q1M2_SCOSC</name>
<keyword evidence="6" id="KW-1015">Disulfide bond</keyword>
<dbReference type="GO" id="GO:1903037">
    <property type="term" value="P:regulation of leukocyte cell-cell adhesion"/>
    <property type="evidence" value="ECO:0007669"/>
    <property type="project" value="UniProtKB-ARBA"/>
</dbReference>
<dbReference type="InterPro" id="IPR050504">
    <property type="entry name" value="IgSF_BTN/MOG"/>
</dbReference>
<sequence length="216" mass="23929">QTQVVGPSQPVIVRVGDDVILPCNLKPATDAVSMTLEWARPDLNPRFVHMWHEGKDLQDEQHPSYKGRTSLSSERLKHGDVSLKLSKVKLSDNGKYRCYFPYLKKDSFAELVVGASSSPAISLVGVDTSISGVVLQCESKGWYPEPEVIWLDGEGNLLSAGPTETVRGPDGLYTVSSRVTVEKKHNNNFTCRVRQPNINQTRKTHIIVPGDFFIAP</sequence>
<dbReference type="InterPro" id="IPR003597">
    <property type="entry name" value="Ig_C1-set"/>
</dbReference>
<dbReference type="Pfam" id="PF07686">
    <property type="entry name" value="V-set"/>
    <property type="match status" value="1"/>
</dbReference>
<evidence type="ECO:0000256" key="2">
    <source>
        <dbReference type="ARBA" id="ARBA00022692"/>
    </source>
</evidence>
<dbReference type="GO" id="GO:0050852">
    <property type="term" value="P:T cell receptor signaling pathway"/>
    <property type="evidence" value="ECO:0007669"/>
    <property type="project" value="TreeGrafter"/>
</dbReference>
<dbReference type="FunFam" id="2.60.40.10:FF:000088">
    <property type="entry name" value="Butyrophilin subfamily 1 member A1"/>
    <property type="match status" value="1"/>
</dbReference>
<comment type="similarity">
    <text evidence="9">Belongs to the SKINT family.</text>
</comment>
<feature type="non-terminal residue" evidence="11">
    <location>
        <position position="216"/>
    </location>
</feature>
<dbReference type="Gene3D" id="2.60.40.10">
    <property type="entry name" value="Immunoglobulins"/>
    <property type="match status" value="2"/>
</dbReference>
<feature type="domain" description="Ig-like" evidence="10">
    <location>
        <begin position="119"/>
        <end position="207"/>
    </location>
</feature>
<dbReference type="SMART" id="SM00406">
    <property type="entry name" value="IGv"/>
    <property type="match status" value="1"/>
</dbReference>
<organism evidence="11 12">
    <name type="scientific">Scomber scombrus</name>
    <name type="common">Atlantic mackerel</name>
    <name type="synonym">Scomber vernalis</name>
    <dbReference type="NCBI Taxonomy" id="13677"/>
    <lineage>
        <taxon>Eukaryota</taxon>
        <taxon>Metazoa</taxon>
        <taxon>Chordata</taxon>
        <taxon>Craniata</taxon>
        <taxon>Vertebrata</taxon>
        <taxon>Euteleostomi</taxon>
        <taxon>Actinopterygii</taxon>
        <taxon>Neopterygii</taxon>
        <taxon>Teleostei</taxon>
        <taxon>Neoteleostei</taxon>
        <taxon>Acanthomorphata</taxon>
        <taxon>Pelagiaria</taxon>
        <taxon>Scombriformes</taxon>
        <taxon>Scombridae</taxon>
        <taxon>Scomber</taxon>
    </lineage>
</organism>
<evidence type="ECO:0000256" key="3">
    <source>
        <dbReference type="ARBA" id="ARBA00022729"/>
    </source>
</evidence>
<dbReference type="InterPro" id="IPR013106">
    <property type="entry name" value="Ig_V-set"/>
</dbReference>
<evidence type="ECO:0000313" key="12">
    <source>
        <dbReference type="Proteomes" id="UP001314229"/>
    </source>
</evidence>
<dbReference type="InterPro" id="IPR007110">
    <property type="entry name" value="Ig-like_dom"/>
</dbReference>
<evidence type="ECO:0000256" key="7">
    <source>
        <dbReference type="ARBA" id="ARBA00023180"/>
    </source>
</evidence>
<dbReference type="InterPro" id="IPR013783">
    <property type="entry name" value="Ig-like_fold"/>
</dbReference>
<keyword evidence="5" id="KW-0472">Membrane</keyword>
<evidence type="ECO:0000256" key="4">
    <source>
        <dbReference type="ARBA" id="ARBA00022989"/>
    </source>
</evidence>
<dbReference type="Proteomes" id="UP001314229">
    <property type="component" value="Unassembled WGS sequence"/>
</dbReference>
<dbReference type="FunFam" id="2.60.40.10:FF:000142">
    <property type="entry name" value="V-set domain-containing T-cell activation inhibitor 1"/>
    <property type="match status" value="1"/>
</dbReference>
<dbReference type="AlphaFoldDB" id="A0AAV1Q1M2"/>
<keyword evidence="8" id="KW-0393">Immunoglobulin domain</keyword>
<dbReference type="PANTHER" id="PTHR24100:SF151">
    <property type="entry name" value="ICOS LIGAND"/>
    <property type="match status" value="1"/>
</dbReference>
<dbReference type="GO" id="GO:0009897">
    <property type="term" value="C:external side of plasma membrane"/>
    <property type="evidence" value="ECO:0007669"/>
    <property type="project" value="TreeGrafter"/>
</dbReference>
<dbReference type="SUPFAM" id="SSF48726">
    <property type="entry name" value="Immunoglobulin"/>
    <property type="match status" value="2"/>
</dbReference>
<evidence type="ECO:0000256" key="1">
    <source>
        <dbReference type="ARBA" id="ARBA00004370"/>
    </source>
</evidence>
<comment type="caution">
    <text evidence="11">The sequence shown here is derived from an EMBL/GenBank/DDBJ whole genome shotgun (WGS) entry which is preliminary data.</text>
</comment>
<dbReference type="Pfam" id="PF22705">
    <property type="entry name" value="C2-set_3"/>
    <property type="match status" value="1"/>
</dbReference>
<dbReference type="GO" id="GO:0050863">
    <property type="term" value="P:regulation of T cell activation"/>
    <property type="evidence" value="ECO:0007669"/>
    <property type="project" value="UniProtKB-ARBA"/>
</dbReference>
<protein>
    <submittedName>
        <fullName evidence="11">Butyrophilin subfamily 3 member A2-like</fullName>
    </submittedName>
</protein>
<dbReference type="InterPro" id="IPR003599">
    <property type="entry name" value="Ig_sub"/>
</dbReference>
<keyword evidence="4" id="KW-1133">Transmembrane helix</keyword>
<evidence type="ECO:0000256" key="9">
    <source>
        <dbReference type="ARBA" id="ARBA00038221"/>
    </source>
</evidence>
<dbReference type="SMART" id="SM00409">
    <property type="entry name" value="IG"/>
    <property type="match status" value="1"/>
</dbReference>
<comment type="subcellular location">
    <subcellularLocation>
        <location evidence="1">Membrane</location>
    </subcellularLocation>
</comment>
<dbReference type="GO" id="GO:0042110">
    <property type="term" value="P:T cell activation"/>
    <property type="evidence" value="ECO:0007669"/>
    <property type="project" value="UniProtKB-ARBA"/>
</dbReference>
<accession>A0AAV1Q1M2</accession>
<dbReference type="PROSITE" id="PS50835">
    <property type="entry name" value="IG_LIKE"/>
    <property type="match status" value="2"/>
</dbReference>
<feature type="non-terminal residue" evidence="11">
    <location>
        <position position="1"/>
    </location>
</feature>
<dbReference type="InterPro" id="IPR036179">
    <property type="entry name" value="Ig-like_dom_sf"/>
</dbReference>
<dbReference type="EMBL" id="CAWUFR010000367">
    <property type="protein sequence ID" value="CAK6976817.1"/>
    <property type="molecule type" value="Genomic_DNA"/>
</dbReference>
<evidence type="ECO:0000256" key="5">
    <source>
        <dbReference type="ARBA" id="ARBA00023136"/>
    </source>
</evidence>
<keyword evidence="7" id="KW-0325">Glycoprotein</keyword>